<keyword evidence="1" id="KW-1133">Transmembrane helix</keyword>
<feature type="domain" description="TadE-like" evidence="2">
    <location>
        <begin position="22"/>
        <end position="63"/>
    </location>
</feature>
<dbReference type="Pfam" id="PF07811">
    <property type="entry name" value="TadE"/>
    <property type="match status" value="1"/>
</dbReference>
<dbReference type="EMBL" id="QKZQ01000012">
    <property type="protein sequence ID" value="PZX40692.1"/>
    <property type="molecule type" value="Genomic_DNA"/>
</dbReference>
<organism evidence="3 4">
    <name type="scientific">Roseinatronobacter thiooxidans</name>
    <dbReference type="NCBI Taxonomy" id="121821"/>
    <lineage>
        <taxon>Bacteria</taxon>
        <taxon>Pseudomonadati</taxon>
        <taxon>Pseudomonadota</taxon>
        <taxon>Alphaproteobacteria</taxon>
        <taxon>Rhodobacterales</taxon>
        <taxon>Paracoccaceae</taxon>
        <taxon>Roseinatronobacter</taxon>
    </lineage>
</organism>
<name>A0A2W7RRK0_9RHOB</name>
<reference evidence="3 4" key="1">
    <citation type="submission" date="2018-06" db="EMBL/GenBank/DDBJ databases">
        <title>Genomic Encyclopedia of Archaeal and Bacterial Type Strains, Phase II (KMG-II): from individual species to whole genera.</title>
        <authorList>
            <person name="Goeker M."/>
        </authorList>
    </citation>
    <scope>NUCLEOTIDE SEQUENCE [LARGE SCALE GENOMIC DNA]</scope>
    <source>
        <strain evidence="3 4">DSM 13087</strain>
    </source>
</reference>
<gene>
    <name evidence="3" type="ORF">LY56_02575</name>
</gene>
<dbReference type="Proteomes" id="UP000249364">
    <property type="component" value="Unassembled WGS sequence"/>
</dbReference>
<proteinExistence type="predicted"/>
<accession>A0A2W7RRK0</accession>
<feature type="transmembrane region" description="Helical" evidence="1">
    <location>
        <begin position="28"/>
        <end position="49"/>
    </location>
</feature>
<evidence type="ECO:0000259" key="2">
    <source>
        <dbReference type="Pfam" id="PF07811"/>
    </source>
</evidence>
<comment type="caution">
    <text evidence="3">The sequence shown here is derived from an EMBL/GenBank/DDBJ whole genome shotgun (WGS) entry which is preliminary data.</text>
</comment>
<keyword evidence="1" id="KW-0812">Transmembrane</keyword>
<dbReference type="AlphaFoldDB" id="A0A2W7RRK0"/>
<dbReference type="InterPro" id="IPR012495">
    <property type="entry name" value="TadE-like_dom"/>
</dbReference>
<evidence type="ECO:0000256" key="1">
    <source>
        <dbReference type="SAM" id="Phobius"/>
    </source>
</evidence>
<keyword evidence="1" id="KW-0472">Membrane</keyword>
<evidence type="ECO:0000313" key="3">
    <source>
        <dbReference type="EMBL" id="PZX40692.1"/>
    </source>
</evidence>
<protein>
    <submittedName>
        <fullName evidence="3">TadE-like protein</fullName>
    </submittedName>
</protein>
<sequence length="189" mass="19685">MTQPPRRRLPLFWLRAAQQETGSAAVEFALIAPVILLILAVTFEIGLTLRAKSRLVGAISATAHQTLDSAATVDDGTAQTVATALLGGLAGRGRSATVNLNNAVTARLEGGTIVVTDTGAPVANCYCPTWGEAGYDWNASMACNTDCADGSLAGRFVQITAQAPFTSILGAYSFFSPETLQNSAVVRLP</sequence>
<evidence type="ECO:0000313" key="4">
    <source>
        <dbReference type="Proteomes" id="UP000249364"/>
    </source>
</evidence>
<keyword evidence="4" id="KW-1185">Reference proteome</keyword>
<dbReference type="RefSeq" id="WP_071470031.1">
    <property type="nucleotide sequence ID" value="NZ_MEHT01000023.1"/>
</dbReference>
<dbReference type="STRING" id="121821.GCA_001870675_01260"/>